<keyword evidence="7" id="KW-0732">Signal</keyword>
<dbReference type="PROSITE" id="PS00137">
    <property type="entry name" value="SUBTILASE_HIS"/>
    <property type="match status" value="1"/>
</dbReference>
<dbReference type="InterPro" id="IPR000209">
    <property type="entry name" value="Peptidase_S8/S53_dom"/>
</dbReference>
<feature type="active site" description="Charge relay system" evidence="5">
    <location>
        <position position="186"/>
    </location>
</feature>
<dbReference type="PRINTS" id="PR00723">
    <property type="entry name" value="SUBTILISIN"/>
</dbReference>
<evidence type="ECO:0000256" key="2">
    <source>
        <dbReference type="ARBA" id="ARBA00022670"/>
    </source>
</evidence>
<feature type="active site" description="Charge relay system" evidence="5">
    <location>
        <position position="347"/>
    </location>
</feature>
<evidence type="ECO:0000256" key="1">
    <source>
        <dbReference type="ARBA" id="ARBA00011073"/>
    </source>
</evidence>
<dbReference type="InterPro" id="IPR015500">
    <property type="entry name" value="Peptidase_S8_subtilisin-rel"/>
</dbReference>
<feature type="active site" description="Charge relay system" evidence="5">
    <location>
        <position position="155"/>
    </location>
</feature>
<accession>A0ABR2WV73</accession>
<dbReference type="InterPro" id="IPR022398">
    <property type="entry name" value="Peptidase_S8_His-AS"/>
</dbReference>
<sequence length="436" mass="46717">MRFLISKNAYLILFSLLSIPTIATALFNDTEINTKAATPSIVEIDTESSTMPRHLVKFKNLPGKSWVKTFGGEVQSLSNKFHFMVGNFSNGELSVIQKDPLVDYVEQEMTVKTFLVENSPPSWGLDRLDQRQLPLDKKYNYIDSGGAGVDVYVIDTGIYIEHEDFEGRAHWGATVVNGTSVDGNGHGTFVAGIIGGKQYGVAKKANIHAVKVLDSNGGGSTSSLIKGLQYVYEEHQKKENKRTVINMSLGSDYSRLVNDIVGEVIQAGIVVVAAAGNGNEAGIGIDACGVSPASARGVITAGATRSDDQIAIFSNFGRCVTLFAPGQQVISDFIGSNIANSSLSGTSFSSPYTAGVAALILGNSDEVLSPAEVQHRLISLATKKIVKGLPFGSPDLLLYSQVQEYRSSSNRSVIPSLMAQLIVTLVSLILITEFLQ</sequence>
<dbReference type="InterPro" id="IPR023827">
    <property type="entry name" value="Peptidase_S8_Asp-AS"/>
</dbReference>
<name>A0ABR2WV73_9FUNG</name>
<dbReference type="PANTHER" id="PTHR43806:SF11">
    <property type="entry name" value="CEREVISIN-RELATED"/>
    <property type="match status" value="1"/>
</dbReference>
<dbReference type="PROSITE" id="PS51892">
    <property type="entry name" value="SUBTILASE"/>
    <property type="match status" value="1"/>
</dbReference>
<keyword evidence="3 5" id="KW-0378">Hydrolase</keyword>
<dbReference type="PANTHER" id="PTHR43806">
    <property type="entry name" value="PEPTIDASE S8"/>
    <property type="match status" value="1"/>
</dbReference>
<gene>
    <name evidence="9" type="ORF">K7432_006264</name>
</gene>
<protein>
    <recommendedName>
        <fullName evidence="8">Peptidase S8/S53 domain-containing protein</fullName>
    </recommendedName>
</protein>
<evidence type="ECO:0000256" key="6">
    <source>
        <dbReference type="RuleBase" id="RU003355"/>
    </source>
</evidence>
<keyword evidence="4 5" id="KW-0720">Serine protease</keyword>
<dbReference type="SUPFAM" id="SSF54897">
    <property type="entry name" value="Protease propeptides/inhibitors"/>
    <property type="match status" value="1"/>
</dbReference>
<dbReference type="Proteomes" id="UP001479436">
    <property type="component" value="Unassembled WGS sequence"/>
</dbReference>
<dbReference type="PROSITE" id="PS00138">
    <property type="entry name" value="SUBTILASE_SER"/>
    <property type="match status" value="1"/>
</dbReference>
<evidence type="ECO:0000256" key="3">
    <source>
        <dbReference type="ARBA" id="ARBA00022801"/>
    </source>
</evidence>
<feature type="signal peptide" evidence="7">
    <location>
        <begin position="1"/>
        <end position="25"/>
    </location>
</feature>
<evidence type="ECO:0000256" key="7">
    <source>
        <dbReference type="SAM" id="SignalP"/>
    </source>
</evidence>
<reference evidence="9 10" key="1">
    <citation type="submission" date="2023-04" db="EMBL/GenBank/DDBJ databases">
        <title>Genome of Basidiobolus ranarum AG-B5.</title>
        <authorList>
            <person name="Stajich J.E."/>
            <person name="Carter-House D."/>
            <person name="Gryganskyi A."/>
        </authorList>
    </citation>
    <scope>NUCLEOTIDE SEQUENCE [LARGE SCALE GENOMIC DNA]</scope>
    <source>
        <strain evidence="9 10">AG-B5</strain>
    </source>
</reference>
<organism evidence="9 10">
    <name type="scientific">Basidiobolus ranarum</name>
    <dbReference type="NCBI Taxonomy" id="34480"/>
    <lineage>
        <taxon>Eukaryota</taxon>
        <taxon>Fungi</taxon>
        <taxon>Fungi incertae sedis</taxon>
        <taxon>Zoopagomycota</taxon>
        <taxon>Entomophthoromycotina</taxon>
        <taxon>Basidiobolomycetes</taxon>
        <taxon>Basidiobolales</taxon>
        <taxon>Basidiobolaceae</taxon>
        <taxon>Basidiobolus</taxon>
    </lineage>
</organism>
<dbReference type="Pfam" id="PF00082">
    <property type="entry name" value="Peptidase_S8"/>
    <property type="match status" value="1"/>
</dbReference>
<dbReference type="InterPro" id="IPR050131">
    <property type="entry name" value="Peptidase_S8_subtilisin-like"/>
</dbReference>
<comment type="similarity">
    <text evidence="1 5 6">Belongs to the peptidase S8 family.</text>
</comment>
<evidence type="ECO:0000259" key="8">
    <source>
        <dbReference type="Pfam" id="PF00082"/>
    </source>
</evidence>
<evidence type="ECO:0000256" key="4">
    <source>
        <dbReference type="ARBA" id="ARBA00022825"/>
    </source>
</evidence>
<evidence type="ECO:0000256" key="5">
    <source>
        <dbReference type="PROSITE-ProRule" id="PRU01240"/>
    </source>
</evidence>
<keyword evidence="10" id="KW-1185">Reference proteome</keyword>
<proteinExistence type="inferred from homology"/>
<keyword evidence="2 5" id="KW-0645">Protease</keyword>
<dbReference type="SUPFAM" id="SSF52743">
    <property type="entry name" value="Subtilisin-like"/>
    <property type="match status" value="1"/>
</dbReference>
<evidence type="ECO:0000313" key="10">
    <source>
        <dbReference type="Proteomes" id="UP001479436"/>
    </source>
</evidence>
<dbReference type="InterPro" id="IPR036852">
    <property type="entry name" value="Peptidase_S8/S53_dom_sf"/>
</dbReference>
<feature type="chain" id="PRO_5046695387" description="Peptidase S8/S53 domain-containing protein" evidence="7">
    <location>
        <begin position="26"/>
        <end position="436"/>
    </location>
</feature>
<dbReference type="CDD" id="cd04077">
    <property type="entry name" value="Peptidases_S8_PCSK9_ProteinaseK_like"/>
    <property type="match status" value="1"/>
</dbReference>
<dbReference type="PROSITE" id="PS00136">
    <property type="entry name" value="SUBTILASE_ASP"/>
    <property type="match status" value="1"/>
</dbReference>
<dbReference type="EMBL" id="JASJQH010000270">
    <property type="protein sequence ID" value="KAK9765424.1"/>
    <property type="molecule type" value="Genomic_DNA"/>
</dbReference>
<evidence type="ECO:0000313" key="9">
    <source>
        <dbReference type="EMBL" id="KAK9765424.1"/>
    </source>
</evidence>
<dbReference type="Gene3D" id="3.40.50.200">
    <property type="entry name" value="Peptidase S8/S53 domain"/>
    <property type="match status" value="1"/>
</dbReference>
<dbReference type="InterPro" id="IPR034193">
    <property type="entry name" value="PCSK9_ProteinaseK-like"/>
</dbReference>
<comment type="caution">
    <text evidence="9">The sequence shown here is derived from an EMBL/GenBank/DDBJ whole genome shotgun (WGS) entry which is preliminary data.</text>
</comment>
<feature type="domain" description="Peptidase S8/S53" evidence="8">
    <location>
        <begin position="146"/>
        <end position="384"/>
    </location>
</feature>
<dbReference type="InterPro" id="IPR023828">
    <property type="entry name" value="Peptidase_S8_Ser-AS"/>
</dbReference>